<feature type="domain" description="Glycoside hydrolase family 3 N-terminal" evidence="4">
    <location>
        <begin position="11"/>
        <end position="333"/>
    </location>
</feature>
<reference evidence="5 6" key="1">
    <citation type="journal article" date="2016" name="Mol. Biol. Evol.">
        <title>Comparative Genomics of Early-Diverging Mushroom-Forming Fungi Provides Insights into the Origins of Lignocellulose Decay Capabilities.</title>
        <authorList>
            <person name="Nagy L.G."/>
            <person name="Riley R."/>
            <person name="Tritt A."/>
            <person name="Adam C."/>
            <person name="Daum C."/>
            <person name="Floudas D."/>
            <person name="Sun H."/>
            <person name="Yadav J.S."/>
            <person name="Pangilinan J."/>
            <person name="Larsson K.H."/>
            <person name="Matsuura K."/>
            <person name="Barry K."/>
            <person name="Labutti K."/>
            <person name="Kuo R."/>
            <person name="Ohm R.A."/>
            <person name="Bhattacharya S.S."/>
            <person name="Shirouzu T."/>
            <person name="Yoshinaga Y."/>
            <person name="Martin F.M."/>
            <person name="Grigoriev I.V."/>
            <person name="Hibbett D.S."/>
        </authorList>
    </citation>
    <scope>NUCLEOTIDE SEQUENCE [LARGE SCALE GENOMIC DNA]</scope>
    <source>
        <strain evidence="5 6">HHB12733</strain>
    </source>
</reference>
<dbReference type="InterPro" id="IPR036962">
    <property type="entry name" value="Glyco_hydro_3_N_sf"/>
</dbReference>
<keyword evidence="2 5" id="KW-0378">Hydrolase</keyword>
<dbReference type="PANTHER" id="PTHR30480">
    <property type="entry name" value="BETA-HEXOSAMINIDASE-RELATED"/>
    <property type="match status" value="1"/>
</dbReference>
<evidence type="ECO:0000256" key="1">
    <source>
        <dbReference type="ARBA" id="ARBA00005336"/>
    </source>
</evidence>
<dbReference type="GO" id="GO:0005975">
    <property type="term" value="P:carbohydrate metabolic process"/>
    <property type="evidence" value="ECO:0007669"/>
    <property type="project" value="InterPro"/>
</dbReference>
<comment type="similarity">
    <text evidence="1">Belongs to the glycosyl hydrolase 3 family.</text>
</comment>
<dbReference type="AlphaFoldDB" id="A0A165EP36"/>
<keyword evidence="3" id="KW-0326">Glycosidase</keyword>
<evidence type="ECO:0000256" key="3">
    <source>
        <dbReference type="ARBA" id="ARBA00023295"/>
    </source>
</evidence>
<evidence type="ECO:0000259" key="4">
    <source>
        <dbReference type="Pfam" id="PF00933"/>
    </source>
</evidence>
<dbReference type="SUPFAM" id="SSF51445">
    <property type="entry name" value="(Trans)glycosidases"/>
    <property type="match status" value="1"/>
</dbReference>
<dbReference type="Gene3D" id="3.20.20.300">
    <property type="entry name" value="Glycoside hydrolase, family 3, N-terminal domain"/>
    <property type="match status" value="1"/>
</dbReference>
<evidence type="ECO:0000313" key="6">
    <source>
        <dbReference type="Proteomes" id="UP000076842"/>
    </source>
</evidence>
<dbReference type="Pfam" id="PF00933">
    <property type="entry name" value="Glyco_hydro_3"/>
    <property type="match status" value="1"/>
</dbReference>
<dbReference type="PRINTS" id="PR00133">
    <property type="entry name" value="GLHYDRLASE3"/>
</dbReference>
<dbReference type="EMBL" id="KV423998">
    <property type="protein sequence ID" value="KZT55252.1"/>
    <property type="molecule type" value="Genomic_DNA"/>
</dbReference>
<dbReference type="InterPro" id="IPR001764">
    <property type="entry name" value="Glyco_hydro_3_N"/>
</dbReference>
<dbReference type="InParanoid" id="A0A165EP36"/>
<name>A0A165EP36_9BASI</name>
<accession>A0A165EP36</accession>
<keyword evidence="6" id="KW-1185">Reference proteome</keyword>
<dbReference type="OrthoDB" id="4215304at2759"/>
<dbReference type="PANTHER" id="PTHR30480:SF16">
    <property type="entry name" value="GLYCOSIDE HYDROLASE FAMILY 3 DOMAIN PROTEIN"/>
    <property type="match status" value="1"/>
</dbReference>
<dbReference type="STRING" id="1353952.A0A165EP36"/>
<sequence length="559" mass="60365">MAVELTEEIKREIGQHFVVGFHGFKPSEDIKTLISDYYLGNIILMKRNIKDVEQVCNLVRELQALAKASRQELPMMIGIDQENGLVSAFSSPKAGTQFPGAMATAATGSTQLAEEVAYATGQELTYAGINWSYSPVADINSDPLNPVIGVRSFSDNPATVSAFARAVSRGLASAGVAPSPKHFAGHGDTHVDSHLALPVIEKDLKALQEVELVPFQDLIKEGVASIMTGHMALPKVTGNDTPCSLSRRLTKELLRDQLKYEGVIVTDCLEMEAVAEKYGSEDGAVRSLEAGADIAMICHTFSRHKGAIEATYEAIHTGRLSLSELKESGQRIRAMKKQFAGSWEGALAGALVEPWTEMKKRHAELSKKAYAASTALIRDAGRLLPLDKSAPLLLFTPQTEKINLAVDDSSTPEGALIDKNGKRRNTAGPSYLSFAKYLEGKTQTQHVVYGLDQPIDSQLDSIMPLAPGTSVIFCTRNADRSPWQIEQLRSLFAALGTASPRIVVLATCAPYDLLGVIGFEDITYMATFEFTVPALETAARVLFGELKAVGKVPVMGGTP</sequence>
<proteinExistence type="inferred from homology"/>
<dbReference type="Gene3D" id="3.40.50.1700">
    <property type="entry name" value="Glycoside hydrolase family 3 C-terminal domain"/>
    <property type="match status" value="1"/>
</dbReference>
<dbReference type="GO" id="GO:0009254">
    <property type="term" value="P:peptidoglycan turnover"/>
    <property type="evidence" value="ECO:0007669"/>
    <property type="project" value="TreeGrafter"/>
</dbReference>
<evidence type="ECO:0000313" key="5">
    <source>
        <dbReference type="EMBL" id="KZT55252.1"/>
    </source>
</evidence>
<evidence type="ECO:0000256" key="2">
    <source>
        <dbReference type="ARBA" id="ARBA00022801"/>
    </source>
</evidence>
<dbReference type="InterPro" id="IPR017853">
    <property type="entry name" value="GH"/>
</dbReference>
<dbReference type="InterPro" id="IPR036881">
    <property type="entry name" value="Glyco_hydro_3_C_sf"/>
</dbReference>
<gene>
    <name evidence="5" type="ORF">CALCODRAFT_551043</name>
</gene>
<dbReference type="InterPro" id="IPR050226">
    <property type="entry name" value="NagZ_Beta-hexosaminidase"/>
</dbReference>
<dbReference type="Proteomes" id="UP000076842">
    <property type="component" value="Unassembled WGS sequence"/>
</dbReference>
<protein>
    <submittedName>
        <fullName evidence="5">Glycoside hydrolase family 3 protein</fullName>
    </submittedName>
</protein>
<dbReference type="GO" id="GO:0004553">
    <property type="term" value="F:hydrolase activity, hydrolyzing O-glycosyl compounds"/>
    <property type="evidence" value="ECO:0007669"/>
    <property type="project" value="InterPro"/>
</dbReference>
<organism evidence="5 6">
    <name type="scientific">Calocera cornea HHB12733</name>
    <dbReference type="NCBI Taxonomy" id="1353952"/>
    <lineage>
        <taxon>Eukaryota</taxon>
        <taxon>Fungi</taxon>
        <taxon>Dikarya</taxon>
        <taxon>Basidiomycota</taxon>
        <taxon>Agaricomycotina</taxon>
        <taxon>Dacrymycetes</taxon>
        <taxon>Dacrymycetales</taxon>
        <taxon>Dacrymycetaceae</taxon>
        <taxon>Calocera</taxon>
    </lineage>
</organism>